<organism evidence="5 6">
    <name type="scientific">Candidatus Prevotella avicola</name>
    <dbReference type="NCBI Taxonomy" id="2838738"/>
    <lineage>
        <taxon>Bacteria</taxon>
        <taxon>Pseudomonadati</taxon>
        <taxon>Bacteroidota</taxon>
        <taxon>Bacteroidia</taxon>
        <taxon>Bacteroidales</taxon>
        <taxon>Prevotellaceae</taxon>
        <taxon>Prevotella</taxon>
    </lineage>
</organism>
<name>A0A9D2JXS2_9BACT</name>
<reference evidence="5" key="1">
    <citation type="journal article" date="2021" name="PeerJ">
        <title>Extensive microbial diversity within the chicken gut microbiome revealed by metagenomics and culture.</title>
        <authorList>
            <person name="Gilroy R."/>
            <person name="Ravi A."/>
            <person name="Getino M."/>
            <person name="Pursley I."/>
            <person name="Horton D.L."/>
            <person name="Alikhan N.F."/>
            <person name="Baker D."/>
            <person name="Gharbi K."/>
            <person name="Hall N."/>
            <person name="Watson M."/>
            <person name="Adriaenssens E.M."/>
            <person name="Foster-Nyarko E."/>
            <person name="Jarju S."/>
            <person name="Secka A."/>
            <person name="Antonio M."/>
            <person name="Oren A."/>
            <person name="Chaudhuri R.R."/>
            <person name="La Ragione R."/>
            <person name="Hildebrand F."/>
            <person name="Pallen M.J."/>
        </authorList>
    </citation>
    <scope>NUCLEOTIDE SEQUENCE</scope>
    <source>
        <strain evidence="5">ChiHecec3B27-8219</strain>
    </source>
</reference>
<dbReference type="SMART" id="SM00862">
    <property type="entry name" value="Trans_reg_C"/>
    <property type="match status" value="1"/>
</dbReference>
<dbReference type="Proteomes" id="UP000824055">
    <property type="component" value="Unassembled WGS sequence"/>
</dbReference>
<dbReference type="EMBL" id="DXBE01000062">
    <property type="protein sequence ID" value="HIZ69849.1"/>
    <property type="molecule type" value="Genomic_DNA"/>
</dbReference>
<keyword evidence="3" id="KW-1133">Transmembrane helix</keyword>
<dbReference type="CDD" id="cd00383">
    <property type="entry name" value="trans_reg_C"/>
    <property type="match status" value="1"/>
</dbReference>
<evidence type="ECO:0000259" key="4">
    <source>
        <dbReference type="PROSITE" id="PS51755"/>
    </source>
</evidence>
<evidence type="ECO:0000256" key="1">
    <source>
        <dbReference type="ARBA" id="ARBA00023125"/>
    </source>
</evidence>
<reference evidence="5" key="2">
    <citation type="submission" date="2021-04" db="EMBL/GenBank/DDBJ databases">
        <authorList>
            <person name="Gilroy R."/>
        </authorList>
    </citation>
    <scope>NUCLEOTIDE SEQUENCE</scope>
    <source>
        <strain evidence="5">ChiHecec3B27-8219</strain>
    </source>
</reference>
<keyword evidence="3" id="KW-0812">Transmembrane</keyword>
<sequence length="204" mass="22922">MAHPVFTTSGTFGNRLDVRYSTNPLEFIAVAFSITVKPSNILAAMAWQLAGSALLVLVLAICLTYQIKTIIIQKRIDGIRHEFLKNMIYETKLPPASEPVDSEAIKLGETDFFYSFNELRHGTDKTIITSRQAEILRLLAEKKDTLVSREELLTEVWGDDSYSNSMALNVQITYLRRALKPDPAVSIEAVIKKGYILKVRNEAT</sequence>
<evidence type="ECO:0000256" key="3">
    <source>
        <dbReference type="SAM" id="Phobius"/>
    </source>
</evidence>
<accession>A0A9D2JXS2</accession>
<keyword evidence="1 2" id="KW-0238">DNA-binding</keyword>
<feature type="domain" description="OmpR/PhoB-type" evidence="4">
    <location>
        <begin position="102"/>
        <end position="199"/>
    </location>
</feature>
<comment type="caution">
    <text evidence="5">The sequence shown here is derived from an EMBL/GenBank/DDBJ whole genome shotgun (WGS) entry which is preliminary data.</text>
</comment>
<dbReference type="InterPro" id="IPR036388">
    <property type="entry name" value="WH-like_DNA-bd_sf"/>
</dbReference>
<feature type="DNA-binding region" description="OmpR/PhoB-type" evidence="2">
    <location>
        <begin position="102"/>
        <end position="199"/>
    </location>
</feature>
<dbReference type="InterPro" id="IPR001867">
    <property type="entry name" value="OmpR/PhoB-type_DNA-bd"/>
</dbReference>
<dbReference type="AlphaFoldDB" id="A0A9D2JXS2"/>
<dbReference type="Pfam" id="PF00486">
    <property type="entry name" value="Trans_reg_C"/>
    <property type="match status" value="1"/>
</dbReference>
<feature type="transmembrane region" description="Helical" evidence="3">
    <location>
        <begin position="41"/>
        <end position="65"/>
    </location>
</feature>
<evidence type="ECO:0000313" key="5">
    <source>
        <dbReference type="EMBL" id="HIZ69849.1"/>
    </source>
</evidence>
<dbReference type="GO" id="GO:0000160">
    <property type="term" value="P:phosphorelay signal transduction system"/>
    <property type="evidence" value="ECO:0007669"/>
    <property type="project" value="InterPro"/>
</dbReference>
<dbReference type="GO" id="GO:0006355">
    <property type="term" value="P:regulation of DNA-templated transcription"/>
    <property type="evidence" value="ECO:0007669"/>
    <property type="project" value="InterPro"/>
</dbReference>
<gene>
    <name evidence="5" type="ORF">H9966_08230</name>
</gene>
<dbReference type="PROSITE" id="PS51755">
    <property type="entry name" value="OMPR_PHOB"/>
    <property type="match status" value="1"/>
</dbReference>
<keyword evidence="3" id="KW-0472">Membrane</keyword>
<dbReference type="Gene3D" id="1.10.10.10">
    <property type="entry name" value="Winged helix-like DNA-binding domain superfamily/Winged helix DNA-binding domain"/>
    <property type="match status" value="1"/>
</dbReference>
<protein>
    <submittedName>
        <fullName evidence="5">Winged helix-turn-helix domain-containing protein</fullName>
    </submittedName>
</protein>
<evidence type="ECO:0000256" key="2">
    <source>
        <dbReference type="PROSITE-ProRule" id="PRU01091"/>
    </source>
</evidence>
<evidence type="ECO:0000313" key="6">
    <source>
        <dbReference type="Proteomes" id="UP000824055"/>
    </source>
</evidence>
<dbReference type="GO" id="GO:0003677">
    <property type="term" value="F:DNA binding"/>
    <property type="evidence" value="ECO:0007669"/>
    <property type="project" value="UniProtKB-UniRule"/>
</dbReference>
<proteinExistence type="predicted"/>
<dbReference type="SUPFAM" id="SSF46894">
    <property type="entry name" value="C-terminal effector domain of the bipartite response regulators"/>
    <property type="match status" value="1"/>
</dbReference>
<dbReference type="InterPro" id="IPR016032">
    <property type="entry name" value="Sig_transdc_resp-reg_C-effctor"/>
</dbReference>